<keyword evidence="6 10" id="KW-0687">Ribonucleoprotein</keyword>
<evidence type="ECO:0000256" key="2">
    <source>
        <dbReference type="ARBA" id="ARBA00007465"/>
    </source>
</evidence>
<gene>
    <name evidence="10" type="ORF">BLNAU_197</name>
</gene>
<evidence type="ECO:0000256" key="6">
    <source>
        <dbReference type="ARBA" id="ARBA00023274"/>
    </source>
</evidence>
<dbReference type="Gene3D" id="3.10.290.10">
    <property type="entry name" value="RNA-binding S4 domain"/>
    <property type="match status" value="1"/>
</dbReference>
<comment type="caution">
    <text evidence="10">The sequence shown here is derived from an EMBL/GenBank/DDBJ whole genome shotgun (WGS) entry which is preliminary data.</text>
</comment>
<reference evidence="10 11" key="1">
    <citation type="journal article" date="2022" name="bioRxiv">
        <title>Genomics of Preaxostyla Flagellates Illuminates Evolutionary Transitions and the Path Towards Mitochondrial Loss.</title>
        <authorList>
            <person name="Novak L.V.F."/>
            <person name="Treitli S.C."/>
            <person name="Pyrih J."/>
            <person name="Halakuc P."/>
            <person name="Pipaliya S.V."/>
            <person name="Vacek V."/>
            <person name="Brzon O."/>
            <person name="Soukal P."/>
            <person name="Eme L."/>
            <person name="Dacks J.B."/>
            <person name="Karnkowska A."/>
            <person name="Elias M."/>
            <person name="Hampl V."/>
        </authorList>
    </citation>
    <scope>NUCLEOTIDE SEQUENCE [LARGE SCALE GENOMIC DNA]</scope>
    <source>
        <strain evidence="10">NAU3</strain>
        <tissue evidence="10">Gut</tissue>
    </source>
</reference>
<dbReference type="Proteomes" id="UP001281761">
    <property type="component" value="Unassembled WGS sequence"/>
</dbReference>
<dbReference type="Pfam" id="PF00163">
    <property type="entry name" value="Ribosomal_S4"/>
    <property type="match status" value="1"/>
</dbReference>
<evidence type="ECO:0000256" key="3">
    <source>
        <dbReference type="ARBA" id="ARBA00022517"/>
    </source>
</evidence>
<dbReference type="PANTHER" id="PTHR11831">
    <property type="entry name" value="30S 40S RIBOSOMAL PROTEIN"/>
    <property type="match status" value="1"/>
</dbReference>
<dbReference type="InterPro" id="IPR036986">
    <property type="entry name" value="S4_RNA-bd_sf"/>
</dbReference>
<evidence type="ECO:0000259" key="9">
    <source>
        <dbReference type="SMART" id="SM01390"/>
    </source>
</evidence>
<evidence type="ECO:0000313" key="11">
    <source>
        <dbReference type="Proteomes" id="UP001281761"/>
    </source>
</evidence>
<dbReference type="SMART" id="SM00363">
    <property type="entry name" value="S4"/>
    <property type="match status" value="1"/>
</dbReference>
<dbReference type="SMART" id="SM01390">
    <property type="entry name" value="Ribosomal_S4"/>
    <property type="match status" value="1"/>
</dbReference>
<protein>
    <submittedName>
        <fullName evidence="10">U3 small nucleolar ribonucleoprotein IMP3</fullName>
    </submittedName>
</protein>
<keyword evidence="11" id="KW-1185">Reference proteome</keyword>
<keyword evidence="3" id="KW-0690">Ribosome biogenesis</keyword>
<dbReference type="PANTHER" id="PTHR11831:SF1">
    <property type="entry name" value="U3 SMALL NUCLEOLAR RIBONUCLEOPROTEIN PROTEIN IMP3"/>
    <property type="match status" value="1"/>
</dbReference>
<comment type="similarity">
    <text evidence="2">Belongs to the universal ribosomal protein uS4 family.</text>
</comment>
<dbReference type="GO" id="GO:1990904">
    <property type="term" value="C:ribonucleoprotein complex"/>
    <property type="evidence" value="ECO:0007669"/>
    <property type="project" value="UniProtKB-KW"/>
</dbReference>
<dbReference type="CDD" id="cd00165">
    <property type="entry name" value="S4"/>
    <property type="match status" value="1"/>
</dbReference>
<evidence type="ECO:0000256" key="5">
    <source>
        <dbReference type="ARBA" id="ARBA00023242"/>
    </source>
</evidence>
<evidence type="ECO:0000256" key="4">
    <source>
        <dbReference type="ARBA" id="ARBA00022884"/>
    </source>
</evidence>
<name>A0ABQ9YMI8_9EUKA</name>
<dbReference type="PROSITE" id="PS50889">
    <property type="entry name" value="S4"/>
    <property type="match status" value="1"/>
</dbReference>
<feature type="domain" description="Small ribosomal subunit protein uS4 N-terminal" evidence="9">
    <location>
        <begin position="3"/>
        <end position="107"/>
    </location>
</feature>
<dbReference type="InterPro" id="IPR022801">
    <property type="entry name" value="Ribosomal_uS4"/>
</dbReference>
<comment type="subcellular location">
    <subcellularLocation>
        <location evidence="1">Nucleus</location>
        <location evidence="1">Nucleolus</location>
    </subcellularLocation>
</comment>
<proteinExistence type="inferred from homology"/>
<feature type="domain" description="RNA-binding S4" evidence="8">
    <location>
        <begin position="108"/>
        <end position="175"/>
    </location>
</feature>
<keyword evidence="4 7" id="KW-0694">RNA-binding</keyword>
<dbReference type="Pfam" id="PF01479">
    <property type="entry name" value="S4"/>
    <property type="match status" value="1"/>
</dbReference>
<evidence type="ECO:0000256" key="7">
    <source>
        <dbReference type="PROSITE-ProRule" id="PRU00182"/>
    </source>
</evidence>
<accession>A0ABQ9YMI8</accession>
<organism evidence="10 11">
    <name type="scientific">Blattamonas nauphoetae</name>
    <dbReference type="NCBI Taxonomy" id="2049346"/>
    <lineage>
        <taxon>Eukaryota</taxon>
        <taxon>Metamonada</taxon>
        <taxon>Preaxostyla</taxon>
        <taxon>Oxymonadida</taxon>
        <taxon>Blattamonas</taxon>
    </lineage>
</organism>
<dbReference type="InterPro" id="IPR001912">
    <property type="entry name" value="Ribosomal_uS4_N"/>
</dbReference>
<evidence type="ECO:0000256" key="1">
    <source>
        <dbReference type="ARBA" id="ARBA00004604"/>
    </source>
</evidence>
<dbReference type="SUPFAM" id="SSF55174">
    <property type="entry name" value="Alpha-L RNA-binding motif"/>
    <property type="match status" value="1"/>
</dbReference>
<sequence length="184" mass="21585">MRQLKHHEQKVLKKVKFAADWRKGDNLREIKIMRKYLIQDRDDYEHYNRLAGMITRFVAKMKRLPEDDPIRIELSDALLEKCYNLGLIPSKTSLVQLDQIPASKFIRRRLPVVMVRLHMAEHLKHAVTLIEQGHIRVGLEVVTDPSFHVTRQQEDFITWSDGSIIRKKVKAFNGTADDFDLQGE</sequence>
<keyword evidence="5" id="KW-0539">Nucleus</keyword>
<evidence type="ECO:0000259" key="8">
    <source>
        <dbReference type="SMART" id="SM00363"/>
    </source>
</evidence>
<evidence type="ECO:0000313" key="10">
    <source>
        <dbReference type="EMBL" id="KAK2964896.1"/>
    </source>
</evidence>
<dbReference type="InterPro" id="IPR002942">
    <property type="entry name" value="S4_RNA-bd"/>
</dbReference>
<dbReference type="EMBL" id="JARBJD010000001">
    <property type="protein sequence ID" value="KAK2964896.1"/>
    <property type="molecule type" value="Genomic_DNA"/>
</dbReference>